<protein>
    <submittedName>
        <fullName evidence="2">Uncharacterized protein</fullName>
    </submittedName>
</protein>
<sequence>MTRDDVPPARPAPPAADGELSARLLAFLLVADPPPATHGEAAVAVSPDAPGPLPGPRGVRRTH</sequence>
<evidence type="ECO:0000313" key="3">
    <source>
        <dbReference type="Proteomes" id="UP001560045"/>
    </source>
</evidence>
<organism evidence="2 3">
    <name type="scientific">Geodermatophilus maliterrae</name>
    <dbReference type="NCBI Taxonomy" id="3162531"/>
    <lineage>
        <taxon>Bacteria</taxon>
        <taxon>Bacillati</taxon>
        <taxon>Actinomycetota</taxon>
        <taxon>Actinomycetes</taxon>
        <taxon>Geodermatophilales</taxon>
        <taxon>Geodermatophilaceae</taxon>
        <taxon>Geodermatophilus</taxon>
    </lineage>
</organism>
<feature type="region of interest" description="Disordered" evidence="1">
    <location>
        <begin position="35"/>
        <end position="63"/>
    </location>
</feature>
<accession>A0ABV3XBN7</accession>
<dbReference type="Proteomes" id="UP001560045">
    <property type="component" value="Unassembled WGS sequence"/>
</dbReference>
<name>A0ABV3XBN7_9ACTN</name>
<dbReference type="EMBL" id="JBFNXQ010000012">
    <property type="protein sequence ID" value="MEX5717968.1"/>
    <property type="molecule type" value="Genomic_DNA"/>
</dbReference>
<dbReference type="RefSeq" id="WP_369204351.1">
    <property type="nucleotide sequence ID" value="NZ_JBFNXQ010000012.1"/>
</dbReference>
<reference evidence="2 3" key="1">
    <citation type="submission" date="2024-06" db="EMBL/GenBank/DDBJ databases">
        <title>Draft genome sequence of Geodermatophilus badlandi, a novel member of the Geodermatophilaceae isolated from badland sedimentary rocks in the Red desert, Wyoming, USA.</title>
        <authorList>
            <person name="Ben Tekaya S."/>
            <person name="Nouioui I."/>
            <person name="Flores G.M."/>
            <person name="Shaal M.N."/>
            <person name="Bredoire F."/>
            <person name="Basile F."/>
            <person name="Van Diepen L."/>
            <person name="Ward N.L."/>
        </authorList>
    </citation>
    <scope>NUCLEOTIDE SEQUENCE [LARGE SCALE GENOMIC DNA]</scope>
    <source>
        <strain evidence="2 3">WL48A</strain>
    </source>
</reference>
<keyword evidence="3" id="KW-1185">Reference proteome</keyword>
<gene>
    <name evidence="2" type="ORF">ABQ292_06260</name>
</gene>
<proteinExistence type="predicted"/>
<comment type="caution">
    <text evidence="2">The sequence shown here is derived from an EMBL/GenBank/DDBJ whole genome shotgun (WGS) entry which is preliminary data.</text>
</comment>
<evidence type="ECO:0000313" key="2">
    <source>
        <dbReference type="EMBL" id="MEX5717968.1"/>
    </source>
</evidence>
<evidence type="ECO:0000256" key="1">
    <source>
        <dbReference type="SAM" id="MobiDB-lite"/>
    </source>
</evidence>